<feature type="compositionally biased region" description="Polar residues" evidence="1">
    <location>
        <begin position="33"/>
        <end position="45"/>
    </location>
</feature>
<dbReference type="EMBL" id="JANKHH010000001">
    <property type="protein sequence ID" value="MCR2832378.1"/>
    <property type="molecule type" value="Genomic_DNA"/>
</dbReference>
<gene>
    <name evidence="3" type="ORF">NSO95_00345</name>
</gene>
<keyword evidence="4" id="KW-1185">Reference proteome</keyword>
<organism evidence="3 4">
    <name type="scientific">Parerythrobacter lacustris</name>
    <dbReference type="NCBI Taxonomy" id="2969984"/>
    <lineage>
        <taxon>Bacteria</taxon>
        <taxon>Pseudomonadati</taxon>
        <taxon>Pseudomonadota</taxon>
        <taxon>Alphaproteobacteria</taxon>
        <taxon>Sphingomonadales</taxon>
        <taxon>Erythrobacteraceae</taxon>
        <taxon>Parerythrobacter</taxon>
    </lineage>
</organism>
<reference evidence="3 4" key="1">
    <citation type="submission" date="2022-08" db="EMBL/GenBank/DDBJ databases">
        <title>Polyphasic taxonomy analysis of Qipengyuania sp.RS5-5.</title>
        <authorList>
            <person name="Xamxidin M."/>
            <person name="Wu M."/>
        </authorList>
    </citation>
    <scope>NUCLEOTIDE SEQUENCE [LARGE SCALE GENOMIC DNA]</scope>
    <source>
        <strain evidence="3 4">RS5-5</strain>
    </source>
</reference>
<protein>
    <submittedName>
        <fullName evidence="3">Uncharacterized protein</fullName>
    </submittedName>
</protein>
<comment type="caution">
    <text evidence="3">The sequence shown here is derived from an EMBL/GenBank/DDBJ whole genome shotgun (WGS) entry which is preliminary data.</text>
</comment>
<keyword evidence="2" id="KW-0732">Signal</keyword>
<evidence type="ECO:0000256" key="1">
    <source>
        <dbReference type="SAM" id="MobiDB-lite"/>
    </source>
</evidence>
<proteinExistence type="predicted"/>
<feature type="region of interest" description="Disordered" evidence="1">
    <location>
        <begin position="118"/>
        <end position="142"/>
    </location>
</feature>
<feature type="region of interest" description="Disordered" evidence="1">
    <location>
        <begin position="27"/>
        <end position="54"/>
    </location>
</feature>
<sequence length="142" mass="14635">MKPPLTGMALLALLAAVSVPAGAQQGEGAATQVISKTKSSVGPNQRSKDRTNNRFKIRNTKPKAQNAYMVVTRGSGDALKKSEYAIGSKVPLNQQVCLPKKSGYLTFQRSSGGTVTYGGGGCNKVVKEPPDATGRAGAGSGP</sequence>
<name>A0ABT1XL39_9SPHN</name>
<dbReference type="RefSeq" id="WP_257594143.1">
    <property type="nucleotide sequence ID" value="NZ_JANKHH010000001.1"/>
</dbReference>
<evidence type="ECO:0000313" key="4">
    <source>
        <dbReference type="Proteomes" id="UP001206067"/>
    </source>
</evidence>
<evidence type="ECO:0000313" key="3">
    <source>
        <dbReference type="EMBL" id="MCR2832378.1"/>
    </source>
</evidence>
<dbReference type="Proteomes" id="UP001206067">
    <property type="component" value="Unassembled WGS sequence"/>
</dbReference>
<accession>A0ABT1XL39</accession>
<feature type="chain" id="PRO_5046861004" evidence="2">
    <location>
        <begin position="24"/>
        <end position="142"/>
    </location>
</feature>
<feature type="signal peptide" evidence="2">
    <location>
        <begin position="1"/>
        <end position="23"/>
    </location>
</feature>
<evidence type="ECO:0000256" key="2">
    <source>
        <dbReference type="SAM" id="SignalP"/>
    </source>
</evidence>